<accession>A0A6P6AMY0</accession>
<dbReference type="InterPro" id="IPR002113">
    <property type="entry name" value="ADT_euk_type"/>
</dbReference>
<evidence type="ECO:0000313" key="11">
    <source>
        <dbReference type="Proteomes" id="UP000515121"/>
    </source>
</evidence>
<proteinExistence type="inferred from homology"/>
<reference evidence="12" key="1">
    <citation type="submission" date="2025-08" db="UniProtKB">
        <authorList>
            <consortium name="RefSeq"/>
        </authorList>
    </citation>
    <scope>IDENTIFICATION</scope>
    <source>
        <tissue evidence="12">Fruit stalk</tissue>
    </source>
</reference>
<dbReference type="OrthoDB" id="270584at2759"/>
<keyword evidence="5" id="KW-0677">Repeat</keyword>
<evidence type="ECO:0000256" key="5">
    <source>
        <dbReference type="ARBA" id="ARBA00022737"/>
    </source>
</evidence>
<evidence type="ECO:0000256" key="7">
    <source>
        <dbReference type="ARBA" id="ARBA00023136"/>
    </source>
</evidence>
<comment type="function">
    <text evidence="10">Catalyzes the exchange of ADP and ATP across the membrane.</text>
</comment>
<dbReference type="PANTHER" id="PTHR45635:SF45">
    <property type="entry name" value="ADP_ATP TRANSLOCASE"/>
    <property type="match status" value="1"/>
</dbReference>
<evidence type="ECO:0000256" key="3">
    <source>
        <dbReference type="ARBA" id="ARBA00022448"/>
    </source>
</evidence>
<organism evidence="11 12">
    <name type="scientific">Durio zibethinus</name>
    <name type="common">Durian</name>
    <dbReference type="NCBI Taxonomy" id="66656"/>
    <lineage>
        <taxon>Eukaryota</taxon>
        <taxon>Viridiplantae</taxon>
        <taxon>Streptophyta</taxon>
        <taxon>Embryophyta</taxon>
        <taxon>Tracheophyta</taxon>
        <taxon>Spermatophyta</taxon>
        <taxon>Magnoliopsida</taxon>
        <taxon>eudicotyledons</taxon>
        <taxon>Gunneridae</taxon>
        <taxon>Pentapetalae</taxon>
        <taxon>rosids</taxon>
        <taxon>malvids</taxon>
        <taxon>Malvales</taxon>
        <taxon>Malvaceae</taxon>
        <taxon>Helicteroideae</taxon>
        <taxon>Durio</taxon>
    </lineage>
</organism>
<dbReference type="Proteomes" id="UP000515121">
    <property type="component" value="Unplaced"/>
</dbReference>
<comment type="subcellular location">
    <subcellularLocation>
        <location evidence="1 10">Membrane</location>
        <topology evidence="1 10">Multi-pass membrane protein</topology>
    </subcellularLocation>
</comment>
<dbReference type="PRINTS" id="PR00927">
    <property type="entry name" value="ADPTRNSLCASE"/>
</dbReference>
<evidence type="ECO:0000256" key="6">
    <source>
        <dbReference type="ARBA" id="ARBA00022989"/>
    </source>
</evidence>
<keyword evidence="6 10" id="KW-1133">Transmembrane helix</keyword>
<gene>
    <name evidence="12" type="primary">LOC111311050</name>
</gene>
<dbReference type="GO" id="GO:0005743">
    <property type="term" value="C:mitochondrial inner membrane"/>
    <property type="evidence" value="ECO:0007669"/>
    <property type="project" value="InterPro"/>
</dbReference>
<dbReference type="Gene3D" id="1.50.40.10">
    <property type="entry name" value="Mitochondrial carrier domain"/>
    <property type="match status" value="1"/>
</dbReference>
<feature type="repeat" description="Solcar" evidence="8">
    <location>
        <begin position="33"/>
        <end position="122"/>
    </location>
</feature>
<feature type="transmembrane region" description="Helical" evidence="10">
    <location>
        <begin position="92"/>
        <end position="115"/>
    </location>
</feature>
<evidence type="ECO:0000256" key="10">
    <source>
        <dbReference type="RuleBase" id="RU368008"/>
    </source>
</evidence>
<keyword evidence="4 8" id="KW-0812">Transmembrane</keyword>
<evidence type="ECO:0000313" key="12">
    <source>
        <dbReference type="RefSeq" id="XP_022766163.1"/>
    </source>
</evidence>
<dbReference type="PROSITE" id="PS50920">
    <property type="entry name" value="SOLCAR"/>
    <property type="match status" value="1"/>
</dbReference>
<dbReference type="PANTHER" id="PTHR45635">
    <property type="entry name" value="ADP,ATP CARRIER PROTEIN 1-RELATED-RELATED"/>
    <property type="match status" value="1"/>
</dbReference>
<evidence type="ECO:0000256" key="2">
    <source>
        <dbReference type="ARBA" id="ARBA00006375"/>
    </source>
</evidence>
<dbReference type="RefSeq" id="XP_022766163.1">
    <property type="nucleotide sequence ID" value="XM_022910428.1"/>
</dbReference>
<evidence type="ECO:0000256" key="8">
    <source>
        <dbReference type="PROSITE-ProRule" id="PRU00282"/>
    </source>
</evidence>
<comment type="caution">
    <text evidence="10">Lacks conserved residue(s) required for the propagation of feature annotation.</text>
</comment>
<dbReference type="GO" id="GO:1990544">
    <property type="term" value="P:mitochondrial ATP transmembrane transport"/>
    <property type="evidence" value="ECO:0007669"/>
    <property type="project" value="InterPro"/>
</dbReference>
<evidence type="ECO:0000256" key="1">
    <source>
        <dbReference type="ARBA" id="ARBA00004141"/>
    </source>
</evidence>
<dbReference type="Pfam" id="PF00153">
    <property type="entry name" value="Mito_carr"/>
    <property type="match status" value="1"/>
</dbReference>
<comment type="similarity">
    <text evidence="2 9">Belongs to the mitochondrial carrier (TC 2.A.29) family.</text>
</comment>
<dbReference type="SUPFAM" id="SSF103506">
    <property type="entry name" value="Mitochondrial carrier"/>
    <property type="match status" value="1"/>
</dbReference>
<dbReference type="InterPro" id="IPR023395">
    <property type="entry name" value="MCP_dom_sf"/>
</dbReference>
<dbReference type="GeneID" id="111311050"/>
<comment type="subunit">
    <text evidence="10">Monomer.</text>
</comment>
<dbReference type="KEGG" id="dzi:111311050"/>
<dbReference type="GO" id="GO:0140021">
    <property type="term" value="P:mitochondrial ADP transmembrane transport"/>
    <property type="evidence" value="ECO:0007669"/>
    <property type="project" value="InterPro"/>
</dbReference>
<keyword evidence="7 8" id="KW-0472">Membrane</keyword>
<protein>
    <recommendedName>
        <fullName evidence="10">ADP/ATP translocase</fullName>
    </recommendedName>
    <alternativeName>
        <fullName evidence="10">ADP,ATP carrier protein</fullName>
    </alternativeName>
</protein>
<dbReference type="GO" id="GO:0005471">
    <property type="term" value="F:ATP:ADP antiporter activity"/>
    <property type="evidence" value="ECO:0007669"/>
    <property type="project" value="UniProtKB-UniRule"/>
</dbReference>
<feature type="transmembrane region" description="Helical" evidence="10">
    <location>
        <begin position="135"/>
        <end position="153"/>
    </location>
</feature>
<sequence>MKLVINSSCLMVLNLAFKAYFKKDRDGNWKWVAGNLASGVTAVTSSFLFVYSLDYVQNHLANDTTVAKKGGERQLNDLVDAGRKTLKSDGSAGLYCCFNISRVGIIVYHCLYFGMYDFLKSVVLIGKLQNRFFTSSALGWLITNGAGLTSYQIDTVQRRMMMTSGEAVKYKSSINALCLKWVAHAFRINYRGMHENTQS</sequence>
<evidence type="ECO:0000256" key="4">
    <source>
        <dbReference type="ARBA" id="ARBA00022692"/>
    </source>
</evidence>
<evidence type="ECO:0000256" key="9">
    <source>
        <dbReference type="RuleBase" id="RU000488"/>
    </source>
</evidence>
<dbReference type="AlphaFoldDB" id="A0A6P6AMY0"/>
<keyword evidence="11" id="KW-1185">Reference proteome</keyword>
<keyword evidence="3 9" id="KW-0813">Transport</keyword>
<name>A0A6P6AMY0_DURZI</name>
<feature type="transmembrane region" description="Helical" evidence="10">
    <location>
        <begin position="28"/>
        <end position="51"/>
    </location>
</feature>
<dbReference type="InterPro" id="IPR018108">
    <property type="entry name" value="MCP_transmembrane"/>
</dbReference>